<protein>
    <submittedName>
        <fullName evidence="2">Serine hydrolase</fullName>
    </submittedName>
</protein>
<dbReference type="EMBL" id="BNBO01000083">
    <property type="protein sequence ID" value="GHE25376.1"/>
    <property type="molecule type" value="Genomic_DNA"/>
</dbReference>
<dbReference type="PANTHER" id="PTHR43319">
    <property type="entry name" value="BETA-LACTAMASE-RELATED"/>
    <property type="match status" value="1"/>
</dbReference>
<evidence type="ECO:0000259" key="1">
    <source>
        <dbReference type="Pfam" id="PF00144"/>
    </source>
</evidence>
<dbReference type="InterPro" id="IPR001466">
    <property type="entry name" value="Beta-lactam-related"/>
</dbReference>
<organism evidence="2 3">
    <name type="scientific">Kitasatospora indigofera</name>
    <dbReference type="NCBI Taxonomy" id="67307"/>
    <lineage>
        <taxon>Bacteria</taxon>
        <taxon>Bacillati</taxon>
        <taxon>Actinomycetota</taxon>
        <taxon>Actinomycetes</taxon>
        <taxon>Kitasatosporales</taxon>
        <taxon>Streptomycetaceae</taxon>
        <taxon>Kitasatospora</taxon>
    </lineage>
</organism>
<dbReference type="SUPFAM" id="SSF56601">
    <property type="entry name" value="beta-lactamase/transpeptidase-like"/>
    <property type="match status" value="1"/>
</dbReference>
<dbReference type="InterPro" id="IPR052907">
    <property type="entry name" value="Beta-lactamase/esterase"/>
</dbReference>
<keyword evidence="3" id="KW-1185">Reference proteome</keyword>
<sequence length="368" mass="38741">MREEFAAVLAEDPNEPGAQLAAYLDGRQVVDLWAGDGLTGDSLTGVFSSTKGAAYLVVALLVQEGVLDLDHEVASYWPEFAAEGKDRLTLRDLLEHRAGVVGVPGGFTPAELADDRVLAGRLAAQRPWWTPGEGYGYHALVIGALTGEVVRRVTGHTVQQLFEERVRAPYGLDLHLGLPEALEPRFVGIRPMRPSEQELAAFEGPVPAPDSLTGIAFNLHAATPTDLVEFANSRTVRAQGPASVGGVGNARGLAGMYAAAISGLDGRPPLLKPGTVAEFGRVRTPGTDLVTGEADHFGLGFEAESTRFPFLGPDAFGHCGAAGSEAFADPRSGVSYGYTRRRFAFPGGSAVENVRLAAAVLRAAGGDR</sequence>
<dbReference type="PANTHER" id="PTHR43319:SF3">
    <property type="entry name" value="BETA-LACTAMASE-RELATED DOMAIN-CONTAINING PROTEIN"/>
    <property type="match status" value="1"/>
</dbReference>
<dbReference type="AlphaFoldDB" id="A0A919D8T7"/>
<name>A0A919D8T7_9ACTN</name>
<feature type="domain" description="Beta-lactamase-related" evidence="1">
    <location>
        <begin position="9"/>
        <end position="344"/>
    </location>
</feature>
<dbReference type="Pfam" id="PF00144">
    <property type="entry name" value="Beta-lactamase"/>
    <property type="match status" value="1"/>
</dbReference>
<evidence type="ECO:0000313" key="3">
    <source>
        <dbReference type="Proteomes" id="UP000617734"/>
    </source>
</evidence>
<proteinExistence type="predicted"/>
<reference evidence="2" key="1">
    <citation type="journal article" date="2014" name="Int. J. Syst. Evol. Microbiol.">
        <title>Complete genome sequence of Corynebacterium casei LMG S-19264T (=DSM 44701T), isolated from a smear-ripened cheese.</title>
        <authorList>
            <consortium name="US DOE Joint Genome Institute (JGI-PGF)"/>
            <person name="Walter F."/>
            <person name="Albersmeier A."/>
            <person name="Kalinowski J."/>
            <person name="Ruckert C."/>
        </authorList>
    </citation>
    <scope>NUCLEOTIDE SEQUENCE</scope>
    <source>
        <strain evidence="2">JCM 4646</strain>
    </source>
</reference>
<evidence type="ECO:0000313" key="2">
    <source>
        <dbReference type="EMBL" id="GHE25376.1"/>
    </source>
</evidence>
<comment type="caution">
    <text evidence="2">The sequence shown here is derived from an EMBL/GenBank/DDBJ whole genome shotgun (WGS) entry which is preliminary data.</text>
</comment>
<dbReference type="GO" id="GO:0016787">
    <property type="term" value="F:hydrolase activity"/>
    <property type="evidence" value="ECO:0007669"/>
    <property type="project" value="UniProtKB-KW"/>
</dbReference>
<dbReference type="Gene3D" id="3.40.710.10">
    <property type="entry name" value="DD-peptidase/beta-lactamase superfamily"/>
    <property type="match status" value="1"/>
</dbReference>
<dbReference type="Proteomes" id="UP000617734">
    <property type="component" value="Unassembled WGS sequence"/>
</dbReference>
<dbReference type="InterPro" id="IPR012338">
    <property type="entry name" value="Beta-lactam/transpept-like"/>
</dbReference>
<keyword evidence="2" id="KW-0378">Hydrolase</keyword>
<gene>
    <name evidence="2" type="ORF">GCM10018781_76730</name>
</gene>
<reference evidence="2" key="2">
    <citation type="submission" date="2020-09" db="EMBL/GenBank/DDBJ databases">
        <authorList>
            <person name="Sun Q."/>
            <person name="Ohkuma M."/>
        </authorList>
    </citation>
    <scope>NUCLEOTIDE SEQUENCE</scope>
    <source>
        <strain evidence="2">JCM 4646</strain>
    </source>
</reference>
<accession>A0A919D8T7</accession>